<reference evidence="1 2" key="2">
    <citation type="journal article" date="2022" name="Mol. Ecol. Resour.">
        <title>The genomes of chicory, endive, great burdock and yacon provide insights into Asteraceae paleo-polyploidization history and plant inulin production.</title>
        <authorList>
            <person name="Fan W."/>
            <person name="Wang S."/>
            <person name="Wang H."/>
            <person name="Wang A."/>
            <person name="Jiang F."/>
            <person name="Liu H."/>
            <person name="Zhao H."/>
            <person name="Xu D."/>
            <person name="Zhang Y."/>
        </authorList>
    </citation>
    <scope>NUCLEOTIDE SEQUENCE [LARGE SCALE GENOMIC DNA]</scope>
    <source>
        <strain evidence="2">cv. Punajuju</strain>
        <tissue evidence="1">Leaves</tissue>
    </source>
</reference>
<dbReference type="EMBL" id="CM042009">
    <property type="protein sequence ID" value="KAI3789211.1"/>
    <property type="molecule type" value="Genomic_DNA"/>
</dbReference>
<proteinExistence type="predicted"/>
<accession>A0ACB9H1L3</accession>
<evidence type="ECO:0000313" key="2">
    <source>
        <dbReference type="Proteomes" id="UP001055811"/>
    </source>
</evidence>
<evidence type="ECO:0000313" key="1">
    <source>
        <dbReference type="EMBL" id="KAI3789211.1"/>
    </source>
</evidence>
<protein>
    <submittedName>
        <fullName evidence="1">Uncharacterized protein</fullName>
    </submittedName>
</protein>
<dbReference type="Proteomes" id="UP001055811">
    <property type="component" value="Linkage Group LG01"/>
</dbReference>
<name>A0ACB9H1L3_CICIN</name>
<keyword evidence="2" id="KW-1185">Reference proteome</keyword>
<sequence length="250" mass="27909">MGKNQQRGNSEEQNHNESNNDGAHENSNESKTKSNNNGVIVLGVYLHCQGCVETVVKSLRGFDGVEEVESNTNDHQVIVKGKTADPIRVAERVRQKSGKHVVLISPIPKKQQEKKAEKKPEPPKVVETVLKIHLHCEGCAKDVKKCLYKMQGVQTVNVDMKTSHVIVKSTCDPKDLVAYISKRAGRHSEMVNVKNQKKNKNEGEQKEEHENPKKEKEKDHKGGKNTAYPPGLVYAPQLFSDENPNACSIM</sequence>
<gene>
    <name evidence="1" type="ORF">L2E82_02001</name>
</gene>
<comment type="caution">
    <text evidence="1">The sequence shown here is derived from an EMBL/GenBank/DDBJ whole genome shotgun (WGS) entry which is preliminary data.</text>
</comment>
<reference evidence="2" key="1">
    <citation type="journal article" date="2022" name="Mol. Ecol. Resour.">
        <title>The genomes of chicory, endive, great burdock and yacon provide insights into Asteraceae palaeo-polyploidization history and plant inulin production.</title>
        <authorList>
            <person name="Fan W."/>
            <person name="Wang S."/>
            <person name="Wang H."/>
            <person name="Wang A."/>
            <person name="Jiang F."/>
            <person name="Liu H."/>
            <person name="Zhao H."/>
            <person name="Xu D."/>
            <person name="Zhang Y."/>
        </authorList>
    </citation>
    <scope>NUCLEOTIDE SEQUENCE [LARGE SCALE GENOMIC DNA]</scope>
    <source>
        <strain evidence="2">cv. Punajuju</strain>
    </source>
</reference>
<organism evidence="1 2">
    <name type="scientific">Cichorium intybus</name>
    <name type="common">Chicory</name>
    <dbReference type="NCBI Taxonomy" id="13427"/>
    <lineage>
        <taxon>Eukaryota</taxon>
        <taxon>Viridiplantae</taxon>
        <taxon>Streptophyta</taxon>
        <taxon>Embryophyta</taxon>
        <taxon>Tracheophyta</taxon>
        <taxon>Spermatophyta</taxon>
        <taxon>Magnoliopsida</taxon>
        <taxon>eudicotyledons</taxon>
        <taxon>Gunneridae</taxon>
        <taxon>Pentapetalae</taxon>
        <taxon>asterids</taxon>
        <taxon>campanulids</taxon>
        <taxon>Asterales</taxon>
        <taxon>Asteraceae</taxon>
        <taxon>Cichorioideae</taxon>
        <taxon>Cichorieae</taxon>
        <taxon>Cichoriinae</taxon>
        <taxon>Cichorium</taxon>
    </lineage>
</organism>